<dbReference type="AlphaFoldDB" id="A0A162DL15"/>
<dbReference type="CDD" id="cd00038">
    <property type="entry name" value="CAP_ED"/>
    <property type="match status" value="1"/>
</dbReference>
<comment type="caution">
    <text evidence="2">The sequence shown here is derived from an EMBL/GenBank/DDBJ whole genome shotgun (WGS) entry which is preliminary data.</text>
</comment>
<dbReference type="InterPro" id="IPR014710">
    <property type="entry name" value="RmlC-like_jellyroll"/>
</dbReference>
<dbReference type="STRING" id="1642818.AWE51_00840"/>
<accession>A0A162DL15</accession>
<sequence length="210" mass="25089">MVYFLLIVKYFVFSLKRSYPLEDLKKKIRSFTKVSDSDIEFGLQFFKIRKIKKGELLLKPNQCINEFYFMQKGCISYYTVEEGITRVMEFFTEGYFFTDLYAFIQDIPSESYLEALEDSIIYTISKSDQQKVYDHSHQLERFGRLSMQRTFVINFQRINQLRNLSNQERYLQLLEKRPSLFQRVPQYLIASYLGLTPVGLSKIKKRLSKS</sequence>
<dbReference type="Pfam" id="PF00027">
    <property type="entry name" value="cNMP_binding"/>
    <property type="match status" value="1"/>
</dbReference>
<dbReference type="Proteomes" id="UP000076715">
    <property type="component" value="Unassembled WGS sequence"/>
</dbReference>
<dbReference type="EMBL" id="LQRT01000002">
    <property type="protein sequence ID" value="KZS42018.1"/>
    <property type="molecule type" value="Genomic_DNA"/>
</dbReference>
<name>A0A162DL15_9FLAO</name>
<evidence type="ECO:0000259" key="1">
    <source>
        <dbReference type="PROSITE" id="PS50042"/>
    </source>
</evidence>
<keyword evidence="3" id="KW-1185">Reference proteome</keyword>
<evidence type="ECO:0000313" key="2">
    <source>
        <dbReference type="EMBL" id="KZS42018.1"/>
    </source>
</evidence>
<feature type="domain" description="Cyclic nucleotide-binding" evidence="1">
    <location>
        <begin position="30"/>
        <end position="132"/>
    </location>
</feature>
<proteinExistence type="predicted"/>
<organism evidence="2 3">
    <name type="scientific">Aquimarina aggregata</name>
    <dbReference type="NCBI Taxonomy" id="1642818"/>
    <lineage>
        <taxon>Bacteria</taxon>
        <taxon>Pseudomonadati</taxon>
        <taxon>Bacteroidota</taxon>
        <taxon>Flavobacteriia</taxon>
        <taxon>Flavobacteriales</taxon>
        <taxon>Flavobacteriaceae</taxon>
        <taxon>Aquimarina</taxon>
    </lineage>
</organism>
<evidence type="ECO:0000313" key="3">
    <source>
        <dbReference type="Proteomes" id="UP000076715"/>
    </source>
</evidence>
<gene>
    <name evidence="2" type="ORF">AWE51_00840</name>
</gene>
<dbReference type="InterPro" id="IPR000595">
    <property type="entry name" value="cNMP-bd_dom"/>
</dbReference>
<dbReference type="PROSITE" id="PS50042">
    <property type="entry name" value="CNMP_BINDING_3"/>
    <property type="match status" value="1"/>
</dbReference>
<protein>
    <recommendedName>
        <fullName evidence="1">Cyclic nucleotide-binding domain-containing protein</fullName>
    </recommendedName>
</protein>
<dbReference type="SUPFAM" id="SSF51206">
    <property type="entry name" value="cAMP-binding domain-like"/>
    <property type="match status" value="1"/>
</dbReference>
<reference evidence="2 3" key="1">
    <citation type="submission" date="2016-01" db="EMBL/GenBank/DDBJ databases">
        <title>The draft genome sequence of Aquimarina sp. RZW4-3-2.</title>
        <authorList>
            <person name="Wang Y."/>
        </authorList>
    </citation>
    <scope>NUCLEOTIDE SEQUENCE [LARGE SCALE GENOMIC DNA]</scope>
    <source>
        <strain evidence="2 3">RZW4-3-2</strain>
    </source>
</reference>
<dbReference type="InterPro" id="IPR018490">
    <property type="entry name" value="cNMP-bd_dom_sf"/>
</dbReference>
<dbReference type="Gene3D" id="2.60.120.10">
    <property type="entry name" value="Jelly Rolls"/>
    <property type="match status" value="1"/>
</dbReference>